<dbReference type="GO" id="GO:0005874">
    <property type="term" value="C:microtubule"/>
    <property type="evidence" value="ECO:0007669"/>
    <property type="project" value="TreeGrafter"/>
</dbReference>
<feature type="compositionally biased region" description="Polar residues" evidence="3">
    <location>
        <begin position="1"/>
        <end position="44"/>
    </location>
</feature>
<keyword evidence="2" id="KW-0342">GTP-binding</keyword>
<proteinExistence type="predicted"/>
<dbReference type="SUPFAM" id="SSF52540">
    <property type="entry name" value="P-loop containing nucleoside triphosphate hydrolases"/>
    <property type="match status" value="1"/>
</dbReference>
<dbReference type="InterPro" id="IPR030381">
    <property type="entry name" value="G_DYNAMIN_dom"/>
</dbReference>
<dbReference type="InterPro" id="IPR020850">
    <property type="entry name" value="GED_dom"/>
</dbReference>
<dbReference type="Gene3D" id="3.40.50.300">
    <property type="entry name" value="P-loop containing nucleotide triphosphate hydrolases"/>
    <property type="match status" value="1"/>
</dbReference>
<accession>A0A6A6SSB5</accession>
<dbReference type="PROSITE" id="PS51718">
    <property type="entry name" value="G_DYNAMIN_2"/>
    <property type="match status" value="1"/>
</dbReference>
<evidence type="ECO:0000256" key="3">
    <source>
        <dbReference type="SAM" id="MobiDB-lite"/>
    </source>
</evidence>
<dbReference type="Gene3D" id="1.20.120.1240">
    <property type="entry name" value="Dynamin, middle domain"/>
    <property type="match status" value="1"/>
</dbReference>
<keyword evidence="7" id="KW-1185">Reference proteome</keyword>
<dbReference type="InterPro" id="IPR003130">
    <property type="entry name" value="GED"/>
</dbReference>
<evidence type="ECO:0000259" key="5">
    <source>
        <dbReference type="PROSITE" id="PS51718"/>
    </source>
</evidence>
<dbReference type="Pfam" id="PF00350">
    <property type="entry name" value="Dynamin_N"/>
    <property type="match status" value="1"/>
</dbReference>
<dbReference type="PANTHER" id="PTHR11566:SF131">
    <property type="entry name" value="GTPASE, PUTATIVE (AFU_ORTHOLOGUE AFUA_6G07630)-RELATED"/>
    <property type="match status" value="1"/>
</dbReference>
<protein>
    <submittedName>
        <fullName evidence="6">Interferon-induced GTP-binding protein Mx</fullName>
    </submittedName>
</protein>
<dbReference type="Proteomes" id="UP000799324">
    <property type="component" value="Unassembled WGS sequence"/>
</dbReference>
<reference evidence="6" key="1">
    <citation type="journal article" date="2020" name="Stud. Mycol.">
        <title>101 Dothideomycetes genomes: a test case for predicting lifestyles and emergence of pathogens.</title>
        <authorList>
            <person name="Haridas S."/>
            <person name="Albert R."/>
            <person name="Binder M."/>
            <person name="Bloem J."/>
            <person name="Labutti K."/>
            <person name="Salamov A."/>
            <person name="Andreopoulos B."/>
            <person name="Baker S."/>
            <person name="Barry K."/>
            <person name="Bills G."/>
            <person name="Bluhm B."/>
            <person name="Cannon C."/>
            <person name="Castanera R."/>
            <person name="Culley D."/>
            <person name="Daum C."/>
            <person name="Ezra D."/>
            <person name="Gonzalez J."/>
            <person name="Henrissat B."/>
            <person name="Kuo A."/>
            <person name="Liang C."/>
            <person name="Lipzen A."/>
            <person name="Lutzoni F."/>
            <person name="Magnuson J."/>
            <person name="Mondo S."/>
            <person name="Nolan M."/>
            <person name="Ohm R."/>
            <person name="Pangilinan J."/>
            <person name="Park H.-J."/>
            <person name="Ramirez L."/>
            <person name="Alfaro M."/>
            <person name="Sun H."/>
            <person name="Tritt A."/>
            <person name="Yoshinaga Y."/>
            <person name="Zwiers L.-H."/>
            <person name="Turgeon B."/>
            <person name="Goodwin S."/>
            <person name="Spatafora J."/>
            <person name="Crous P."/>
            <person name="Grigoriev I."/>
        </authorList>
    </citation>
    <scope>NUCLEOTIDE SEQUENCE</scope>
    <source>
        <strain evidence="6">CBS 122681</strain>
    </source>
</reference>
<dbReference type="GO" id="GO:0003924">
    <property type="term" value="F:GTPase activity"/>
    <property type="evidence" value="ECO:0007669"/>
    <property type="project" value="InterPro"/>
</dbReference>
<feature type="region of interest" description="Disordered" evidence="3">
    <location>
        <begin position="1"/>
        <end position="45"/>
    </location>
</feature>
<dbReference type="Pfam" id="PF01031">
    <property type="entry name" value="Dynamin_M"/>
    <property type="match status" value="1"/>
</dbReference>
<evidence type="ECO:0000256" key="2">
    <source>
        <dbReference type="ARBA" id="ARBA00023134"/>
    </source>
</evidence>
<feature type="domain" description="Dynamin-type G" evidence="5">
    <location>
        <begin position="79"/>
        <end position="404"/>
    </location>
</feature>
<evidence type="ECO:0000259" key="4">
    <source>
        <dbReference type="PROSITE" id="PS51388"/>
    </source>
</evidence>
<dbReference type="InterPro" id="IPR045063">
    <property type="entry name" value="Dynamin_N"/>
</dbReference>
<dbReference type="PROSITE" id="PS51388">
    <property type="entry name" value="GED"/>
    <property type="match status" value="1"/>
</dbReference>
<dbReference type="GO" id="GO:0005525">
    <property type="term" value="F:GTP binding"/>
    <property type="evidence" value="ECO:0007669"/>
    <property type="project" value="InterPro"/>
</dbReference>
<evidence type="ECO:0000313" key="6">
    <source>
        <dbReference type="EMBL" id="KAF2649094.1"/>
    </source>
</evidence>
<dbReference type="OrthoDB" id="5061070at2759"/>
<dbReference type="SMART" id="SM00053">
    <property type="entry name" value="DYNc"/>
    <property type="match status" value="1"/>
</dbReference>
<dbReference type="PRINTS" id="PR00195">
    <property type="entry name" value="DYNAMIN"/>
</dbReference>
<gene>
    <name evidence="6" type="ORF">K491DRAFT_611492</name>
</gene>
<dbReference type="InterPro" id="IPR027417">
    <property type="entry name" value="P-loop_NTPase"/>
</dbReference>
<dbReference type="GO" id="GO:0005886">
    <property type="term" value="C:plasma membrane"/>
    <property type="evidence" value="ECO:0007669"/>
    <property type="project" value="TreeGrafter"/>
</dbReference>
<dbReference type="Pfam" id="PF02212">
    <property type="entry name" value="GED"/>
    <property type="match status" value="1"/>
</dbReference>
<sequence>MTPEPQNRYATPQDSQSSSARPDISRLSQSLEPLSLRSGSSGSTAAKDEVNALGKDVIAVREAIATISKLDGLGLTKYDIPLPRCVVLGAQSTGKSSVIESISSIKTPRSTDTCTRCPLFIETAPSNDPSAKWEAKINLRAHFERTARMGTGPKYRFQGWIECSEKPHETLFASTDSTENLEELILRAQLATLNAEADPGSFLHGSITTLKASYQYAQFSPNVVSIRISGPGLPSLSFYDLPGIIGQAEDVKNQYLVRFVKDLVTEYIMDPKSLILVTHSLSDDLHNSPAGGLARDLDITQRCVGVLTKPDCLPVGASEQTLGAALDGRSFALGHGYFVVKNLAQDALNRGLDNRDARNQEREFFSSRAPWATTLLSHQSRFGTSALQSYLAEKLAAQSVTALPGIRDAIATRIESVDSELAKIPPSPTHDALHVATDCMRKYAQDVQLYIDGDYKHHLFRNNWETLQKFLATALETMRPKFVPSGSRDIGIYDSSKTLGRTLDDSILIESDDEVDDATRSPTPETPSKKRKLGSQPSTPAKALRKPGLSSNRLSSDPTKKHKGSTKKFRLDEVVASLNTISKTKIPGQLQPKVLENMMIETEAYWDKPIQEFYARLNELMRAQLRTTFDGHFNKWRDAEIFQAAWAIMDKAIKIHIDLQATTEGPEFVRDELEGPYMFHAGIWDKEKESFLERYREARFQERSKIYFNELEQSTGKVLSENEKTIRVQKDQALRSRLAHEPYTNEVDIVAKLASYYKIASHRLHDNICMRIESKFFKFLKSELYDELCSGLEIYGEKGHENCVRLLSENSARGERRRELLRQKAKLLEGQDMLQELESKYGYDTAPPLPHGIPFSRNGSVVQNGDPFSDDGQAYNDIATMNGHGLYSMNNQMGASQANPFAARVEDGMEDVKYSPRARR</sequence>
<name>A0A6A6SSB5_9PLEO</name>
<dbReference type="InterPro" id="IPR022812">
    <property type="entry name" value="Dynamin"/>
</dbReference>
<keyword evidence="1" id="KW-0547">Nucleotide-binding</keyword>
<dbReference type="GO" id="GO:0031623">
    <property type="term" value="P:receptor internalization"/>
    <property type="evidence" value="ECO:0007669"/>
    <property type="project" value="TreeGrafter"/>
</dbReference>
<dbReference type="GO" id="GO:0008017">
    <property type="term" value="F:microtubule binding"/>
    <property type="evidence" value="ECO:0007669"/>
    <property type="project" value="TreeGrafter"/>
</dbReference>
<dbReference type="InterPro" id="IPR001401">
    <property type="entry name" value="Dynamin_GTPase"/>
</dbReference>
<organism evidence="6 7">
    <name type="scientific">Lophiostoma macrostomum CBS 122681</name>
    <dbReference type="NCBI Taxonomy" id="1314788"/>
    <lineage>
        <taxon>Eukaryota</taxon>
        <taxon>Fungi</taxon>
        <taxon>Dikarya</taxon>
        <taxon>Ascomycota</taxon>
        <taxon>Pezizomycotina</taxon>
        <taxon>Dothideomycetes</taxon>
        <taxon>Pleosporomycetidae</taxon>
        <taxon>Pleosporales</taxon>
        <taxon>Lophiostomataceae</taxon>
        <taxon>Lophiostoma</taxon>
    </lineage>
</organism>
<dbReference type="InterPro" id="IPR000375">
    <property type="entry name" value="Dynamin_stalk"/>
</dbReference>
<dbReference type="AlphaFoldDB" id="A0A6A6SSB5"/>
<feature type="region of interest" description="Disordered" evidence="3">
    <location>
        <begin position="510"/>
        <end position="567"/>
    </location>
</feature>
<dbReference type="GO" id="GO:0005737">
    <property type="term" value="C:cytoplasm"/>
    <property type="evidence" value="ECO:0007669"/>
    <property type="project" value="TreeGrafter"/>
</dbReference>
<dbReference type="PANTHER" id="PTHR11566">
    <property type="entry name" value="DYNAMIN"/>
    <property type="match status" value="1"/>
</dbReference>
<evidence type="ECO:0000313" key="7">
    <source>
        <dbReference type="Proteomes" id="UP000799324"/>
    </source>
</evidence>
<dbReference type="EMBL" id="MU004507">
    <property type="protein sequence ID" value="KAF2649094.1"/>
    <property type="molecule type" value="Genomic_DNA"/>
</dbReference>
<feature type="domain" description="GED" evidence="4">
    <location>
        <begin position="746"/>
        <end position="842"/>
    </location>
</feature>
<evidence type="ECO:0000256" key="1">
    <source>
        <dbReference type="ARBA" id="ARBA00022741"/>
    </source>
</evidence>